<feature type="region of interest" description="Disordered" evidence="1">
    <location>
        <begin position="73"/>
        <end position="103"/>
    </location>
</feature>
<evidence type="ECO:0000256" key="1">
    <source>
        <dbReference type="SAM" id="MobiDB-lite"/>
    </source>
</evidence>
<dbReference type="AlphaFoldDB" id="A0A4Z2FA98"/>
<name>A0A4Z2FA98_9TELE</name>
<keyword evidence="3" id="KW-1185">Reference proteome</keyword>
<evidence type="ECO:0000313" key="2">
    <source>
        <dbReference type="EMBL" id="TNN38077.1"/>
    </source>
</evidence>
<organism evidence="2 3">
    <name type="scientific">Liparis tanakae</name>
    <name type="common">Tanaka's snailfish</name>
    <dbReference type="NCBI Taxonomy" id="230148"/>
    <lineage>
        <taxon>Eukaryota</taxon>
        <taxon>Metazoa</taxon>
        <taxon>Chordata</taxon>
        <taxon>Craniata</taxon>
        <taxon>Vertebrata</taxon>
        <taxon>Euteleostomi</taxon>
        <taxon>Actinopterygii</taxon>
        <taxon>Neopterygii</taxon>
        <taxon>Teleostei</taxon>
        <taxon>Neoteleostei</taxon>
        <taxon>Acanthomorphata</taxon>
        <taxon>Eupercaria</taxon>
        <taxon>Perciformes</taxon>
        <taxon>Cottioidei</taxon>
        <taxon>Cottales</taxon>
        <taxon>Liparidae</taxon>
        <taxon>Liparis</taxon>
    </lineage>
</organism>
<accession>A0A4Z2FA98</accession>
<dbReference type="Proteomes" id="UP000314294">
    <property type="component" value="Unassembled WGS sequence"/>
</dbReference>
<evidence type="ECO:0000313" key="3">
    <source>
        <dbReference type="Proteomes" id="UP000314294"/>
    </source>
</evidence>
<reference evidence="2 3" key="1">
    <citation type="submission" date="2019-03" db="EMBL/GenBank/DDBJ databases">
        <title>First draft genome of Liparis tanakae, snailfish: a comprehensive survey of snailfish specific genes.</title>
        <authorList>
            <person name="Kim W."/>
            <person name="Song I."/>
            <person name="Jeong J.-H."/>
            <person name="Kim D."/>
            <person name="Kim S."/>
            <person name="Ryu S."/>
            <person name="Song J.Y."/>
            <person name="Lee S.K."/>
        </authorList>
    </citation>
    <scope>NUCLEOTIDE SEQUENCE [LARGE SCALE GENOMIC DNA]</scope>
    <source>
        <tissue evidence="2">Muscle</tissue>
    </source>
</reference>
<gene>
    <name evidence="2" type="ORF">EYF80_051754</name>
</gene>
<sequence length="124" mass="13806">MPTSGLRKWHSAVMAATLAASIRFPSWFNRHHAQGLGVDALGVPQASLQLPVQLHRQLRLSGGETKKRRNIRHTFAKRSGDEGSPARSWTAACPSSSRFSRDHSSGFKNVVKLLVRKSMWLEMS</sequence>
<comment type="caution">
    <text evidence="2">The sequence shown here is derived from an EMBL/GenBank/DDBJ whole genome shotgun (WGS) entry which is preliminary data.</text>
</comment>
<proteinExistence type="predicted"/>
<protein>
    <submittedName>
        <fullName evidence="2">Uncharacterized protein</fullName>
    </submittedName>
</protein>
<dbReference type="EMBL" id="SRLO01001408">
    <property type="protein sequence ID" value="TNN38077.1"/>
    <property type="molecule type" value="Genomic_DNA"/>
</dbReference>